<accession>A0A939K355</accession>
<dbReference type="Proteomes" id="UP000664034">
    <property type="component" value="Unassembled WGS sequence"/>
</dbReference>
<keyword evidence="6 7" id="KW-0472">Membrane</keyword>
<evidence type="ECO:0000256" key="5">
    <source>
        <dbReference type="ARBA" id="ARBA00022989"/>
    </source>
</evidence>
<feature type="transmembrane region" description="Helical" evidence="7">
    <location>
        <begin position="189"/>
        <end position="209"/>
    </location>
</feature>
<comment type="subcellular location">
    <subcellularLocation>
        <location evidence="1">Membrane</location>
        <topology evidence="1">Multi-pass membrane protein</topology>
    </subcellularLocation>
</comment>
<evidence type="ECO:0000256" key="2">
    <source>
        <dbReference type="ARBA" id="ARBA00022448"/>
    </source>
</evidence>
<feature type="transmembrane region" description="Helical" evidence="7">
    <location>
        <begin position="28"/>
        <end position="47"/>
    </location>
</feature>
<sequence length="298" mass="32351">MTSLALLLTCLLLGVALRRWLPDTAPLVLNRLLVGVFIPALTLLYVAELHFASRLLLPILAPYLVFGCGCAFIWTIGNRLGFDRATLGALLLTGGISSISFVGFPIFEWLYGRAGLEAGILMSQAGTFVICVTFGVGLASWLAAKEPSVRIMLRDMVRFPPFLAFVVALLANGLGYVHPLFVRDLLTKLSSPFTVIALLSVGMQIRFRVPKQHKNALLLGLGYKLLLAPLLVFVVYKLLLGQRGWMPDLCVLGSALGPMNTAAVLATQYNLNPSLAAQMVGLGIPLSFLGIYLIYYLL</sequence>
<dbReference type="EMBL" id="JAFMYV010000004">
    <property type="protein sequence ID" value="MBO0937014.1"/>
    <property type="molecule type" value="Genomic_DNA"/>
</dbReference>
<keyword evidence="2" id="KW-0813">Transport</keyword>
<comment type="caution">
    <text evidence="8">The sequence shown here is derived from an EMBL/GenBank/DDBJ whole genome shotgun (WGS) entry which is preliminary data.</text>
</comment>
<evidence type="ECO:0000256" key="6">
    <source>
        <dbReference type="ARBA" id="ARBA00023136"/>
    </source>
</evidence>
<keyword evidence="3" id="KW-1003">Cell membrane</keyword>
<feature type="transmembrane region" description="Helical" evidence="7">
    <location>
        <begin position="221"/>
        <end position="240"/>
    </location>
</feature>
<feature type="transmembrane region" description="Helical" evidence="7">
    <location>
        <begin position="275"/>
        <end position="297"/>
    </location>
</feature>
<evidence type="ECO:0000256" key="1">
    <source>
        <dbReference type="ARBA" id="ARBA00004141"/>
    </source>
</evidence>
<keyword evidence="5 7" id="KW-1133">Transmembrane helix</keyword>
<gene>
    <name evidence="8" type="ORF">J2I47_10705</name>
</gene>
<feature type="transmembrane region" description="Helical" evidence="7">
    <location>
        <begin position="89"/>
        <end position="111"/>
    </location>
</feature>
<dbReference type="AlphaFoldDB" id="A0A939K355"/>
<feature type="transmembrane region" description="Helical" evidence="7">
    <location>
        <begin position="59"/>
        <end position="77"/>
    </location>
</feature>
<evidence type="ECO:0000313" key="9">
    <source>
        <dbReference type="Proteomes" id="UP000664034"/>
    </source>
</evidence>
<organism evidence="8 9">
    <name type="scientific">Fibrella rubiginis</name>
    <dbReference type="NCBI Taxonomy" id="2817060"/>
    <lineage>
        <taxon>Bacteria</taxon>
        <taxon>Pseudomonadati</taxon>
        <taxon>Bacteroidota</taxon>
        <taxon>Cytophagia</taxon>
        <taxon>Cytophagales</taxon>
        <taxon>Spirosomataceae</taxon>
        <taxon>Fibrella</taxon>
    </lineage>
</organism>
<evidence type="ECO:0000256" key="3">
    <source>
        <dbReference type="ARBA" id="ARBA00022475"/>
    </source>
</evidence>
<dbReference type="RefSeq" id="WP_207364568.1">
    <property type="nucleotide sequence ID" value="NZ_JAFMYV010000004.1"/>
</dbReference>
<dbReference type="GO" id="GO:0016020">
    <property type="term" value="C:membrane"/>
    <property type="evidence" value="ECO:0007669"/>
    <property type="project" value="UniProtKB-SubCell"/>
</dbReference>
<reference evidence="8" key="1">
    <citation type="submission" date="2021-03" db="EMBL/GenBank/DDBJ databases">
        <title>Fibrella sp. HMF5335 genome sequencing and assembly.</title>
        <authorList>
            <person name="Kang H."/>
            <person name="Kim H."/>
            <person name="Bae S."/>
            <person name="Joh K."/>
        </authorList>
    </citation>
    <scope>NUCLEOTIDE SEQUENCE</scope>
    <source>
        <strain evidence="8">HMF5335</strain>
    </source>
</reference>
<proteinExistence type="predicted"/>
<protein>
    <submittedName>
        <fullName evidence="8">Transporter</fullName>
    </submittedName>
</protein>
<evidence type="ECO:0000313" key="8">
    <source>
        <dbReference type="EMBL" id="MBO0937014.1"/>
    </source>
</evidence>
<dbReference type="GO" id="GO:0055085">
    <property type="term" value="P:transmembrane transport"/>
    <property type="evidence" value="ECO:0007669"/>
    <property type="project" value="InterPro"/>
</dbReference>
<keyword evidence="9" id="KW-1185">Reference proteome</keyword>
<dbReference type="PANTHER" id="PTHR36838">
    <property type="entry name" value="AUXIN EFFLUX CARRIER FAMILY PROTEIN"/>
    <property type="match status" value="1"/>
</dbReference>
<dbReference type="PANTHER" id="PTHR36838:SF1">
    <property type="entry name" value="SLR1864 PROTEIN"/>
    <property type="match status" value="1"/>
</dbReference>
<evidence type="ECO:0000256" key="7">
    <source>
        <dbReference type="SAM" id="Phobius"/>
    </source>
</evidence>
<dbReference type="Pfam" id="PF03547">
    <property type="entry name" value="Mem_trans"/>
    <property type="match status" value="1"/>
</dbReference>
<name>A0A939K355_9BACT</name>
<dbReference type="InterPro" id="IPR004776">
    <property type="entry name" value="Mem_transp_PIN-like"/>
</dbReference>
<feature type="transmembrane region" description="Helical" evidence="7">
    <location>
        <begin position="162"/>
        <end position="182"/>
    </location>
</feature>
<feature type="transmembrane region" description="Helical" evidence="7">
    <location>
        <begin position="118"/>
        <end position="142"/>
    </location>
</feature>
<evidence type="ECO:0000256" key="4">
    <source>
        <dbReference type="ARBA" id="ARBA00022692"/>
    </source>
</evidence>
<keyword evidence="4 7" id="KW-0812">Transmembrane</keyword>